<protein>
    <recommendedName>
        <fullName evidence="4">TIL domain-containing protein</fullName>
    </recommendedName>
</protein>
<dbReference type="EMBL" id="JAACXV010014582">
    <property type="protein sequence ID" value="KAF7265939.1"/>
    <property type="molecule type" value="Genomic_DNA"/>
</dbReference>
<keyword evidence="1" id="KW-0732">Signal</keyword>
<dbReference type="InterPro" id="IPR036084">
    <property type="entry name" value="Ser_inhib-like_sf"/>
</dbReference>
<dbReference type="AlphaFoldDB" id="A0A834HRM9"/>
<name>A0A834HRM9_RHYFE</name>
<dbReference type="Gene3D" id="2.10.25.10">
    <property type="entry name" value="Laminin"/>
    <property type="match status" value="1"/>
</dbReference>
<dbReference type="OrthoDB" id="6781148at2759"/>
<proteinExistence type="predicted"/>
<feature type="chain" id="PRO_5032848323" description="TIL domain-containing protein" evidence="1">
    <location>
        <begin position="27"/>
        <end position="96"/>
    </location>
</feature>
<dbReference type="Proteomes" id="UP000625711">
    <property type="component" value="Unassembled WGS sequence"/>
</dbReference>
<dbReference type="SUPFAM" id="SSF57567">
    <property type="entry name" value="Serine protease inhibitors"/>
    <property type="match status" value="1"/>
</dbReference>
<evidence type="ECO:0000313" key="2">
    <source>
        <dbReference type="EMBL" id="KAF7265939.1"/>
    </source>
</evidence>
<feature type="signal peptide" evidence="1">
    <location>
        <begin position="1"/>
        <end position="26"/>
    </location>
</feature>
<gene>
    <name evidence="2" type="ORF">GWI33_020680</name>
</gene>
<accession>A0A834HRM9</accession>
<dbReference type="CDD" id="cd19941">
    <property type="entry name" value="TIL"/>
    <property type="match status" value="1"/>
</dbReference>
<keyword evidence="3" id="KW-1185">Reference proteome</keyword>
<reference evidence="2" key="1">
    <citation type="submission" date="2020-08" db="EMBL/GenBank/DDBJ databases">
        <title>Genome sequencing and assembly of the red palm weevil Rhynchophorus ferrugineus.</title>
        <authorList>
            <person name="Dias G.B."/>
            <person name="Bergman C.M."/>
            <person name="Manee M."/>
        </authorList>
    </citation>
    <scope>NUCLEOTIDE SEQUENCE</scope>
    <source>
        <strain evidence="2">AA-2017</strain>
        <tissue evidence="2">Whole larva</tissue>
    </source>
</reference>
<sequence length="96" mass="11096">MSGGYSENYKMKILFILSFFVISVVTDSVNDHFPLSAKSCGSNEVLQYGAPCMSTCFNRQFAYCGDKFEWRCYCKDGYIRKHEQGPCIRIEECRFV</sequence>
<organism evidence="2 3">
    <name type="scientific">Rhynchophorus ferrugineus</name>
    <name type="common">Red palm weevil</name>
    <name type="synonym">Curculio ferrugineus</name>
    <dbReference type="NCBI Taxonomy" id="354439"/>
    <lineage>
        <taxon>Eukaryota</taxon>
        <taxon>Metazoa</taxon>
        <taxon>Ecdysozoa</taxon>
        <taxon>Arthropoda</taxon>
        <taxon>Hexapoda</taxon>
        <taxon>Insecta</taxon>
        <taxon>Pterygota</taxon>
        <taxon>Neoptera</taxon>
        <taxon>Endopterygota</taxon>
        <taxon>Coleoptera</taxon>
        <taxon>Polyphaga</taxon>
        <taxon>Cucujiformia</taxon>
        <taxon>Curculionidae</taxon>
        <taxon>Dryophthorinae</taxon>
        <taxon>Rhynchophorus</taxon>
    </lineage>
</organism>
<evidence type="ECO:0000313" key="3">
    <source>
        <dbReference type="Proteomes" id="UP000625711"/>
    </source>
</evidence>
<evidence type="ECO:0000256" key="1">
    <source>
        <dbReference type="SAM" id="SignalP"/>
    </source>
</evidence>
<evidence type="ECO:0008006" key="4">
    <source>
        <dbReference type="Google" id="ProtNLM"/>
    </source>
</evidence>
<comment type="caution">
    <text evidence="2">The sequence shown here is derived from an EMBL/GenBank/DDBJ whole genome shotgun (WGS) entry which is preliminary data.</text>
</comment>